<reference evidence="3 4" key="1">
    <citation type="submission" date="2015-01" db="EMBL/GenBank/DDBJ databases">
        <title>The Genome Sequence of Fonsecaea multimorphosa CBS 102226.</title>
        <authorList>
            <consortium name="The Broad Institute Genomics Platform"/>
            <person name="Cuomo C."/>
            <person name="de Hoog S."/>
            <person name="Gorbushina A."/>
            <person name="Stielow B."/>
            <person name="Teixiera M."/>
            <person name="Abouelleil A."/>
            <person name="Chapman S.B."/>
            <person name="Priest M."/>
            <person name="Young S.K."/>
            <person name="Wortman J."/>
            <person name="Nusbaum C."/>
            <person name="Birren B."/>
        </authorList>
    </citation>
    <scope>NUCLEOTIDE SEQUENCE [LARGE SCALE GENOMIC DNA]</scope>
    <source>
        <strain evidence="3 4">CBS 102226</strain>
    </source>
</reference>
<feature type="compositionally biased region" description="Polar residues" evidence="1">
    <location>
        <begin position="20"/>
        <end position="43"/>
    </location>
</feature>
<proteinExistence type="predicted"/>
<dbReference type="Proteomes" id="UP000053411">
    <property type="component" value="Unassembled WGS sequence"/>
</dbReference>
<dbReference type="PANTHER" id="PTHR42470">
    <property type="entry name" value="VAST DOMAIN-CONTAINING PROTEIN"/>
    <property type="match status" value="1"/>
</dbReference>
<name>A0A0D2GR89_9EURO</name>
<sequence length="721" mass="79148">MDTTKKQLSLPPSSGGSSGDQVRQSSTCQSSLLNPRQLHQQDQAPEGVDSAAPSPKQAQVPQQERSERETNMNKRKLSEESCPEKRRRTEAGAAIVPAEDLIEQGQSGSVTESTESALSGEGASDELDSNGTASDEAESEETPTDEAESDEAESDEAESDGAESDEAESDEAESDGAESSGAESDETESEETPTDEAESEAESDEANAEEADTDEDEPDEAEPDEVDAGEPDEADAGEAGSTSARCDGGDRCQCGTIEHWVSTGMWPKRFLAAPLSKLGITFRPLSGYSSETATSYSRGTLMAGWEEEDVLEQAGIILDDEKGGKLLSQASKEFVEEMHALKADYEDPAYSPFPLHSFTAFSFQIRPRNASRMFRDVCSMLVPSAELLYLGGQDHLEHVVEEVLTPWRPWTKPDKLPGPIPMPYLAVGISGSGFNSEEIAKLDAYSAKGRPTLFTDEMYFPFLICEALVKESRFGQTDTRAARSGSMAVNAIVQLCRALGDDEASKLSGQVLVFSVSQDYGWVTVYGHYAIIKGAKITFYRSHVDIFFLTAAPAAKNSKNTPDFVRKIYDDFYPKHLARIKEILGKMTSPKAPSTASTIASEMTRPLQLDFETKSSAQPVIIPNAPNAFASMTQDVKHAVSLIEVLVGKYRGERDWEKKSRRELMERDQKVEEKLDQERDEQIEKLQKQVSELKELMERQEEQETKGQEKLPTDGEALNRH</sequence>
<feature type="domain" description="DUF7924" evidence="2">
    <location>
        <begin position="358"/>
        <end position="584"/>
    </location>
</feature>
<gene>
    <name evidence="3" type="ORF">Z520_12256</name>
</gene>
<dbReference type="GeneID" id="27718002"/>
<evidence type="ECO:0000256" key="1">
    <source>
        <dbReference type="SAM" id="MobiDB-lite"/>
    </source>
</evidence>
<evidence type="ECO:0000313" key="4">
    <source>
        <dbReference type="Proteomes" id="UP000053411"/>
    </source>
</evidence>
<feature type="compositionally biased region" description="Acidic residues" evidence="1">
    <location>
        <begin position="135"/>
        <end position="176"/>
    </location>
</feature>
<dbReference type="STRING" id="1442371.A0A0D2GR89"/>
<evidence type="ECO:0000259" key="2">
    <source>
        <dbReference type="Pfam" id="PF25545"/>
    </source>
</evidence>
<feature type="compositionally biased region" description="Acidic residues" evidence="1">
    <location>
        <begin position="183"/>
        <end position="236"/>
    </location>
</feature>
<dbReference type="Pfam" id="PF25545">
    <property type="entry name" value="DUF7924"/>
    <property type="match status" value="1"/>
</dbReference>
<dbReference type="RefSeq" id="XP_016626163.1">
    <property type="nucleotide sequence ID" value="XM_016782742.1"/>
</dbReference>
<feature type="region of interest" description="Disordered" evidence="1">
    <location>
        <begin position="690"/>
        <end position="721"/>
    </location>
</feature>
<dbReference type="PANTHER" id="PTHR42470:SF2">
    <property type="match status" value="1"/>
</dbReference>
<dbReference type="InterPro" id="IPR057684">
    <property type="entry name" value="DUF7924"/>
</dbReference>
<evidence type="ECO:0000313" key="3">
    <source>
        <dbReference type="EMBL" id="KIX92040.1"/>
    </source>
</evidence>
<feature type="compositionally biased region" description="Basic and acidic residues" evidence="1">
    <location>
        <begin position="64"/>
        <end position="90"/>
    </location>
</feature>
<organism evidence="3 4">
    <name type="scientific">Fonsecaea multimorphosa CBS 102226</name>
    <dbReference type="NCBI Taxonomy" id="1442371"/>
    <lineage>
        <taxon>Eukaryota</taxon>
        <taxon>Fungi</taxon>
        <taxon>Dikarya</taxon>
        <taxon>Ascomycota</taxon>
        <taxon>Pezizomycotina</taxon>
        <taxon>Eurotiomycetes</taxon>
        <taxon>Chaetothyriomycetidae</taxon>
        <taxon>Chaetothyriales</taxon>
        <taxon>Herpotrichiellaceae</taxon>
        <taxon>Fonsecaea</taxon>
    </lineage>
</organism>
<dbReference type="AlphaFoldDB" id="A0A0D2GR89"/>
<dbReference type="OrthoDB" id="5400850at2759"/>
<feature type="compositionally biased region" description="Polar residues" evidence="1">
    <location>
        <begin position="104"/>
        <end position="117"/>
    </location>
</feature>
<feature type="region of interest" description="Disordered" evidence="1">
    <location>
        <begin position="1"/>
        <end position="251"/>
    </location>
</feature>
<protein>
    <recommendedName>
        <fullName evidence="2">DUF7924 domain-containing protein</fullName>
    </recommendedName>
</protein>
<accession>A0A0D2GR89</accession>
<dbReference type="VEuPathDB" id="FungiDB:Z520_12256"/>
<dbReference type="EMBL" id="KN848112">
    <property type="protein sequence ID" value="KIX92040.1"/>
    <property type="molecule type" value="Genomic_DNA"/>
</dbReference>
<keyword evidence="4" id="KW-1185">Reference proteome</keyword>